<dbReference type="Gene3D" id="3.30.1870.10">
    <property type="entry name" value="EreA-like, domain 2"/>
    <property type="match status" value="1"/>
</dbReference>
<dbReference type="RefSeq" id="WP_344576164.1">
    <property type="nucleotide sequence ID" value="NZ_BAAARK010000009.1"/>
</dbReference>
<dbReference type="EMBL" id="BAAARK010000009">
    <property type="protein sequence ID" value="GAA2662537.1"/>
    <property type="molecule type" value="Genomic_DNA"/>
</dbReference>
<evidence type="ECO:0000313" key="2">
    <source>
        <dbReference type="Proteomes" id="UP001500994"/>
    </source>
</evidence>
<dbReference type="CDD" id="cd14728">
    <property type="entry name" value="Ere-like"/>
    <property type="match status" value="1"/>
</dbReference>
<keyword evidence="2" id="KW-1185">Reference proteome</keyword>
<proteinExistence type="predicted"/>
<dbReference type="InterPro" id="IPR052036">
    <property type="entry name" value="Hydrolase/PRTase-associated"/>
</dbReference>
<dbReference type="PANTHER" id="PTHR31299:SF0">
    <property type="entry name" value="ESTERASE, PUTATIVE (AFU_ORTHOLOGUE AFUA_1G05850)-RELATED"/>
    <property type="match status" value="1"/>
</dbReference>
<dbReference type="Pfam" id="PF05139">
    <property type="entry name" value="Erythro_esteras"/>
    <property type="match status" value="1"/>
</dbReference>
<dbReference type="PANTHER" id="PTHR31299">
    <property type="entry name" value="ESTERASE, PUTATIVE (AFU_ORTHOLOGUE AFUA_1G05850)-RELATED"/>
    <property type="match status" value="1"/>
</dbReference>
<dbReference type="InterPro" id="IPR007815">
    <property type="entry name" value="Emycin_Estase"/>
</dbReference>
<gene>
    <name evidence="1" type="ORF">GCM10009864_32840</name>
</gene>
<name>A0ABN3RWM2_9ACTN</name>
<protein>
    <submittedName>
        <fullName evidence="1">Erythromycin esterase family protein</fullName>
    </submittedName>
</protein>
<comment type="caution">
    <text evidence="1">The sequence shown here is derived from an EMBL/GenBank/DDBJ whole genome shotgun (WGS) entry which is preliminary data.</text>
</comment>
<sequence>MTATIRDAALPFTGGALTALLSPATRLLGLGEPTHGVEAFPELRNELFRHLVAHEGYRSIAVESDCLAALTVDAYVGDGTGTLDEALDRGFSHDFGAHPANRELLRWMRAWNARRPASERLRFYGCDGPLEITGAASPRAALTSLHDYLAAHLDPECDRARLDRLLGPDERWTRPAAMMDPGQSVGRSPEASELRLVADDLSALLAWQAPRLTAATSADAFWHAELHARTATGLLRYHAGMAHTAPTRIDTLLSVRDAMMADNLDAVVRREARRGPTLAFAHNRHLQRDESRMEFGGGSVRWWSAGALVSARLGEQYAFVASTFGSRGADVPHPDTLEGVLSSLPEARAVIDPGRLAAGLDRKLTPRVPADHTYFALDPTTTDQTEAIVFVKDVSEGDA</sequence>
<dbReference type="SUPFAM" id="SSF159501">
    <property type="entry name" value="EreA/ChaN-like"/>
    <property type="match status" value="1"/>
</dbReference>
<dbReference type="InterPro" id="IPR014622">
    <property type="entry name" value="UCP036794_erythomycin"/>
</dbReference>
<evidence type="ECO:0000313" key="1">
    <source>
        <dbReference type="EMBL" id="GAA2662537.1"/>
    </source>
</evidence>
<dbReference type="PIRSF" id="PIRSF036794">
    <property type="entry name" value="UCP_erythr_ester"/>
    <property type="match status" value="1"/>
</dbReference>
<reference evidence="1 2" key="1">
    <citation type="journal article" date="2019" name="Int. J. Syst. Evol. Microbiol.">
        <title>The Global Catalogue of Microorganisms (GCM) 10K type strain sequencing project: providing services to taxonomists for standard genome sequencing and annotation.</title>
        <authorList>
            <consortium name="The Broad Institute Genomics Platform"/>
            <consortium name="The Broad Institute Genome Sequencing Center for Infectious Disease"/>
            <person name="Wu L."/>
            <person name="Ma J."/>
        </authorList>
    </citation>
    <scope>NUCLEOTIDE SEQUENCE [LARGE SCALE GENOMIC DNA]</scope>
    <source>
        <strain evidence="1 2">JCM 16374</strain>
    </source>
</reference>
<organism evidence="1 2">
    <name type="scientific">Streptomyces lunalinharesii</name>
    <dbReference type="NCBI Taxonomy" id="333384"/>
    <lineage>
        <taxon>Bacteria</taxon>
        <taxon>Bacillati</taxon>
        <taxon>Actinomycetota</taxon>
        <taxon>Actinomycetes</taxon>
        <taxon>Kitasatosporales</taxon>
        <taxon>Streptomycetaceae</taxon>
        <taxon>Streptomyces</taxon>
    </lineage>
</organism>
<accession>A0ABN3RWM2</accession>
<dbReference type="Proteomes" id="UP001500994">
    <property type="component" value="Unassembled WGS sequence"/>
</dbReference>